<keyword evidence="4 6" id="KW-1133">Transmembrane helix</keyword>
<dbReference type="OrthoDB" id="9803381at2"/>
<evidence type="ECO:0000313" key="8">
    <source>
        <dbReference type="EMBL" id="RDU34671.1"/>
    </source>
</evidence>
<feature type="domain" description="Type II secretion system protein GspF" evidence="7">
    <location>
        <begin position="168"/>
        <end position="291"/>
    </location>
</feature>
<comment type="subcellular location">
    <subcellularLocation>
        <location evidence="1">Cell membrane</location>
        <topology evidence="1">Multi-pass membrane protein</topology>
    </subcellularLocation>
</comment>
<evidence type="ECO:0000256" key="4">
    <source>
        <dbReference type="ARBA" id="ARBA00022989"/>
    </source>
</evidence>
<reference evidence="8 9" key="1">
    <citation type="submission" date="2018-07" db="EMBL/GenBank/DDBJ databases">
        <title>Bacillus sp. YLB-04 draft genome sequence.</title>
        <authorList>
            <person name="Yu L."/>
            <person name="Tang X."/>
        </authorList>
    </citation>
    <scope>NUCLEOTIDE SEQUENCE [LARGE SCALE GENOMIC DNA]</scope>
    <source>
        <strain evidence="8 9">YLB-04</strain>
    </source>
</reference>
<proteinExistence type="predicted"/>
<feature type="transmembrane region" description="Helical" evidence="6">
    <location>
        <begin position="276"/>
        <end position="294"/>
    </location>
</feature>
<dbReference type="InterPro" id="IPR018076">
    <property type="entry name" value="T2SS_GspF_dom"/>
</dbReference>
<name>A0A3D8GK16_9BACI</name>
<evidence type="ECO:0000313" key="9">
    <source>
        <dbReference type="Proteomes" id="UP000257144"/>
    </source>
</evidence>
<dbReference type="Gene3D" id="1.20.81.30">
    <property type="entry name" value="Type II secretion system (T2SS), domain F"/>
    <property type="match status" value="1"/>
</dbReference>
<keyword evidence="5 6" id="KW-0472">Membrane</keyword>
<dbReference type="GO" id="GO:0005886">
    <property type="term" value="C:plasma membrane"/>
    <property type="evidence" value="ECO:0007669"/>
    <property type="project" value="UniProtKB-SubCell"/>
</dbReference>
<evidence type="ECO:0000256" key="1">
    <source>
        <dbReference type="ARBA" id="ARBA00004651"/>
    </source>
</evidence>
<organism evidence="8 9">
    <name type="scientific">Neobacillus piezotolerans</name>
    <dbReference type="NCBI Taxonomy" id="2259171"/>
    <lineage>
        <taxon>Bacteria</taxon>
        <taxon>Bacillati</taxon>
        <taxon>Bacillota</taxon>
        <taxon>Bacilli</taxon>
        <taxon>Bacillales</taxon>
        <taxon>Bacillaceae</taxon>
        <taxon>Neobacillus</taxon>
    </lineage>
</organism>
<evidence type="ECO:0000256" key="3">
    <source>
        <dbReference type="ARBA" id="ARBA00022692"/>
    </source>
</evidence>
<feature type="transmembrane region" description="Helical" evidence="6">
    <location>
        <begin position="104"/>
        <end position="125"/>
    </location>
</feature>
<gene>
    <name evidence="8" type="ORF">DRW41_22300</name>
</gene>
<dbReference type="InterPro" id="IPR042094">
    <property type="entry name" value="T2SS_GspF_sf"/>
</dbReference>
<feature type="transmembrane region" description="Helical" evidence="6">
    <location>
        <begin position="131"/>
        <end position="149"/>
    </location>
</feature>
<sequence length="335" mass="37800">MVYGGVDSVKENIIVLLVGSIVLFTIIFQLFISSVGQRLRMKKRLTNYSLINIENEKEKEGEKKKGGKQASHFSLFKRVGEKSASFFPSISKWEMKLAQGRSSLTAGEFFLFRLLCVFAFSFSAYALKLHFLLIIPIGIVSFWFPVFHLNKKIEKRLNRGSFQLAEALGTMANSMRAGFSFIQAMKLISEEFPDPIGTEFEKTLQDLNFGVPVEEAFKKMLERLPDKELEMAVKSMLIQRATGGNLAVLLETIRETVAGRIQIKEELRTLTAQGKLSTWIITGLPIGLALYLKLANPEYFNLLLEHPLGIVMLSMGGIGIAMGWFFIRKIVRIEV</sequence>
<accession>A0A3D8GK16</accession>
<feature type="transmembrane region" description="Helical" evidence="6">
    <location>
        <begin position="306"/>
        <end position="327"/>
    </location>
</feature>
<evidence type="ECO:0000256" key="2">
    <source>
        <dbReference type="ARBA" id="ARBA00022475"/>
    </source>
</evidence>
<dbReference type="PANTHER" id="PTHR35007">
    <property type="entry name" value="INTEGRAL MEMBRANE PROTEIN-RELATED"/>
    <property type="match status" value="1"/>
</dbReference>
<keyword evidence="3 6" id="KW-0812">Transmembrane</keyword>
<evidence type="ECO:0000259" key="7">
    <source>
        <dbReference type="Pfam" id="PF00482"/>
    </source>
</evidence>
<evidence type="ECO:0000256" key="5">
    <source>
        <dbReference type="ARBA" id="ARBA00023136"/>
    </source>
</evidence>
<feature type="transmembrane region" description="Helical" evidence="6">
    <location>
        <begin position="12"/>
        <end position="35"/>
    </location>
</feature>
<dbReference type="Proteomes" id="UP000257144">
    <property type="component" value="Unassembled WGS sequence"/>
</dbReference>
<protein>
    <submittedName>
        <fullName evidence="8">Secretion system protein</fullName>
    </submittedName>
</protein>
<dbReference type="Pfam" id="PF00482">
    <property type="entry name" value="T2SSF"/>
    <property type="match status" value="1"/>
</dbReference>
<keyword evidence="9" id="KW-1185">Reference proteome</keyword>
<evidence type="ECO:0000256" key="6">
    <source>
        <dbReference type="SAM" id="Phobius"/>
    </source>
</evidence>
<dbReference type="AlphaFoldDB" id="A0A3D8GK16"/>
<dbReference type="PANTHER" id="PTHR35007:SF1">
    <property type="entry name" value="PILUS ASSEMBLY PROTEIN"/>
    <property type="match status" value="1"/>
</dbReference>
<dbReference type="EMBL" id="QNQT01000022">
    <property type="protein sequence ID" value="RDU34671.1"/>
    <property type="molecule type" value="Genomic_DNA"/>
</dbReference>
<comment type="caution">
    <text evidence="8">The sequence shown here is derived from an EMBL/GenBank/DDBJ whole genome shotgun (WGS) entry which is preliminary data.</text>
</comment>
<keyword evidence="2" id="KW-1003">Cell membrane</keyword>